<dbReference type="PANTHER" id="PTHR12197:SF193">
    <property type="entry name" value="N-LYSINE METHYLTRANSFERASE SMYD2"/>
    <property type="match status" value="1"/>
</dbReference>
<evidence type="ECO:0000256" key="8">
    <source>
        <dbReference type="SAM" id="MobiDB-lite"/>
    </source>
</evidence>
<feature type="domain" description="SET" evidence="9">
    <location>
        <begin position="113"/>
        <end position="264"/>
    </location>
</feature>
<dbReference type="Proteomes" id="UP001142489">
    <property type="component" value="Unassembled WGS sequence"/>
</dbReference>
<reference evidence="10" key="1">
    <citation type="journal article" date="2023" name="DNA Res.">
        <title>Chromosome-level genome assembly of Phrynocephalus forsythii using third-generation DNA sequencing and Hi-C analysis.</title>
        <authorList>
            <person name="Qi Y."/>
            <person name="Zhao W."/>
            <person name="Zhao Y."/>
            <person name="Niu C."/>
            <person name="Cao S."/>
            <person name="Zhang Y."/>
        </authorList>
    </citation>
    <scope>NUCLEOTIDE SEQUENCE</scope>
    <source>
        <tissue evidence="10">Muscle</tissue>
    </source>
</reference>
<dbReference type="EMBL" id="JAPFRF010000002">
    <property type="protein sequence ID" value="KAJ7341086.1"/>
    <property type="molecule type" value="Genomic_DNA"/>
</dbReference>
<sequence>MCSGGSGWLAPGRCTTDRRSGPGRATQGHALFLGGGGGRRGAEEGHSRAGGAGALPKPGQGPGAAGAAPLRRRGAALLLPGLRERADGQRARQPLRALLRQERRIVKVWKMQAGFLLQRGMPERGLADAQAGMFCHVCVWTKLESIRDREAHSKDSCQADLDQLDNEKKELIQNDIAALHHFYSKHMEYPENAALVVLFAQVNCNGFTIEDEELSHLGSAIFPDVALMNHSCCPNVIVTYKGTVAEVRAVQEIEPGDEIFTSYIDLLYPTEDRNDRLRDSYFFTCDCRECITKEKDKDKLEIRKLNEPPPAEVVRDMIRYARNVIEEFRRAKHYKSPSELLEICELSLDKMGSVFAESNVYMLHMMYQAMGVCLYTQDWEGALRYGQKIIKPYSKHYPLYSLNVASMWLKLGRLYMGLENKAAGTKALKKAIAIMEIAHGKDHPYVIEIKKELEAH</sequence>
<comment type="subcellular location">
    <subcellularLocation>
        <location evidence="1">Cytoplasm</location>
    </subcellularLocation>
</comment>
<comment type="caution">
    <text evidence="10">The sequence shown here is derived from an EMBL/GenBank/DDBJ whole genome shotgun (WGS) entry which is preliminary data.</text>
</comment>
<evidence type="ECO:0000256" key="7">
    <source>
        <dbReference type="ARBA" id="ARBA00047571"/>
    </source>
</evidence>
<keyword evidence="5" id="KW-0808">Transferase</keyword>
<evidence type="ECO:0000256" key="3">
    <source>
        <dbReference type="ARBA" id="ARBA00022490"/>
    </source>
</evidence>
<accession>A0A9Q0Y3G0</accession>
<dbReference type="Gene3D" id="2.170.270.10">
    <property type="entry name" value="SET domain"/>
    <property type="match status" value="1"/>
</dbReference>
<keyword evidence="3" id="KW-0963">Cytoplasm</keyword>
<dbReference type="AlphaFoldDB" id="A0A9Q0Y3G0"/>
<dbReference type="GO" id="GO:0005737">
    <property type="term" value="C:cytoplasm"/>
    <property type="evidence" value="ECO:0007669"/>
    <property type="project" value="UniProtKB-SubCell"/>
</dbReference>
<keyword evidence="4" id="KW-0489">Methyltransferase</keyword>
<evidence type="ECO:0000259" key="9">
    <source>
        <dbReference type="PROSITE" id="PS50280"/>
    </source>
</evidence>
<dbReference type="EC" id="2.1.1.354" evidence="2"/>
<dbReference type="FunFam" id="2.170.270.10:FF:000013">
    <property type="entry name" value="Histone-lysine N-methyltransferase SMYD1 isoform 1"/>
    <property type="match status" value="1"/>
</dbReference>
<organism evidence="10 11">
    <name type="scientific">Phrynocephalus forsythii</name>
    <dbReference type="NCBI Taxonomy" id="171643"/>
    <lineage>
        <taxon>Eukaryota</taxon>
        <taxon>Metazoa</taxon>
        <taxon>Chordata</taxon>
        <taxon>Craniata</taxon>
        <taxon>Vertebrata</taxon>
        <taxon>Euteleostomi</taxon>
        <taxon>Lepidosauria</taxon>
        <taxon>Squamata</taxon>
        <taxon>Bifurcata</taxon>
        <taxon>Unidentata</taxon>
        <taxon>Episquamata</taxon>
        <taxon>Toxicofera</taxon>
        <taxon>Iguania</taxon>
        <taxon>Acrodonta</taxon>
        <taxon>Agamidae</taxon>
        <taxon>Agaminae</taxon>
        <taxon>Phrynocephalus</taxon>
    </lineage>
</organism>
<dbReference type="GO" id="GO:0032259">
    <property type="term" value="P:methylation"/>
    <property type="evidence" value="ECO:0007669"/>
    <property type="project" value="UniProtKB-KW"/>
</dbReference>
<keyword evidence="6" id="KW-0949">S-adenosyl-L-methionine</keyword>
<evidence type="ECO:0000256" key="1">
    <source>
        <dbReference type="ARBA" id="ARBA00004496"/>
    </source>
</evidence>
<dbReference type="Gene3D" id="1.25.40.10">
    <property type="entry name" value="Tetratricopeptide repeat domain"/>
    <property type="match status" value="1"/>
</dbReference>
<comment type="catalytic activity">
    <reaction evidence="7">
        <text>L-lysyl(4)-[histone H3] + 3 S-adenosyl-L-methionine = N(6),N(6),N(6)-trimethyl-L-lysyl(4)-[histone H3] + 3 S-adenosyl-L-homocysteine + 3 H(+)</text>
        <dbReference type="Rhea" id="RHEA:60260"/>
        <dbReference type="Rhea" id="RHEA-COMP:15537"/>
        <dbReference type="Rhea" id="RHEA-COMP:15547"/>
        <dbReference type="ChEBI" id="CHEBI:15378"/>
        <dbReference type="ChEBI" id="CHEBI:29969"/>
        <dbReference type="ChEBI" id="CHEBI:57856"/>
        <dbReference type="ChEBI" id="CHEBI:59789"/>
        <dbReference type="ChEBI" id="CHEBI:61961"/>
        <dbReference type="EC" id="2.1.1.354"/>
    </reaction>
</comment>
<evidence type="ECO:0000313" key="11">
    <source>
        <dbReference type="Proteomes" id="UP001142489"/>
    </source>
</evidence>
<evidence type="ECO:0000313" key="10">
    <source>
        <dbReference type="EMBL" id="KAJ7341086.1"/>
    </source>
</evidence>
<dbReference type="InterPro" id="IPR050869">
    <property type="entry name" value="H3K4_H4K5_MeTrfase"/>
</dbReference>
<dbReference type="PANTHER" id="PTHR12197">
    <property type="entry name" value="HISTONE-LYSINE N-METHYLTRANSFERASE SMYD"/>
    <property type="match status" value="1"/>
</dbReference>
<dbReference type="OrthoDB" id="5945798at2759"/>
<dbReference type="InterPro" id="IPR001214">
    <property type="entry name" value="SET_dom"/>
</dbReference>
<name>A0A9Q0Y3G0_9SAUR</name>
<gene>
    <name evidence="10" type="ORF">JRQ81_004800</name>
</gene>
<evidence type="ECO:0000256" key="2">
    <source>
        <dbReference type="ARBA" id="ARBA00012182"/>
    </source>
</evidence>
<evidence type="ECO:0000256" key="6">
    <source>
        <dbReference type="ARBA" id="ARBA00022691"/>
    </source>
</evidence>
<evidence type="ECO:0000256" key="4">
    <source>
        <dbReference type="ARBA" id="ARBA00022603"/>
    </source>
</evidence>
<dbReference type="InterPro" id="IPR011990">
    <property type="entry name" value="TPR-like_helical_dom_sf"/>
</dbReference>
<dbReference type="Pfam" id="PF00856">
    <property type="entry name" value="SET"/>
    <property type="match status" value="1"/>
</dbReference>
<protein>
    <recommendedName>
        <fullName evidence="2">[histone H3]-lysine(4) N-trimethyltransferase</fullName>
        <ecNumber evidence="2">2.1.1.354</ecNumber>
    </recommendedName>
</protein>
<feature type="region of interest" description="Disordered" evidence="8">
    <location>
        <begin position="1"/>
        <end position="67"/>
    </location>
</feature>
<dbReference type="FunFam" id="1.25.40.10:FF:000249">
    <property type="entry name" value="N-lysine methyltransferase SMYD2 isoform X2"/>
    <property type="match status" value="1"/>
</dbReference>
<dbReference type="GO" id="GO:0140999">
    <property type="term" value="F:histone H3K4 trimethyltransferase activity"/>
    <property type="evidence" value="ECO:0007669"/>
    <property type="project" value="UniProtKB-EC"/>
</dbReference>
<keyword evidence="11" id="KW-1185">Reference proteome</keyword>
<dbReference type="PROSITE" id="PS50280">
    <property type="entry name" value="SET"/>
    <property type="match status" value="1"/>
</dbReference>
<dbReference type="SUPFAM" id="SSF82199">
    <property type="entry name" value="SET domain"/>
    <property type="match status" value="1"/>
</dbReference>
<proteinExistence type="predicted"/>
<evidence type="ECO:0000256" key="5">
    <source>
        <dbReference type="ARBA" id="ARBA00022679"/>
    </source>
</evidence>
<dbReference type="GO" id="GO:0005634">
    <property type="term" value="C:nucleus"/>
    <property type="evidence" value="ECO:0007669"/>
    <property type="project" value="TreeGrafter"/>
</dbReference>
<dbReference type="SUPFAM" id="SSF48452">
    <property type="entry name" value="TPR-like"/>
    <property type="match status" value="1"/>
</dbReference>
<dbReference type="InterPro" id="IPR046341">
    <property type="entry name" value="SET_dom_sf"/>
</dbReference>